<dbReference type="GO" id="GO:0016042">
    <property type="term" value="P:lipid catabolic process"/>
    <property type="evidence" value="ECO:0007669"/>
    <property type="project" value="UniProtKB-KW"/>
</dbReference>
<evidence type="ECO:0000259" key="7">
    <source>
        <dbReference type="PROSITE" id="PS50008"/>
    </source>
</evidence>
<dbReference type="InterPro" id="IPR035892">
    <property type="entry name" value="C2_domain_sf"/>
</dbReference>
<evidence type="ECO:0000256" key="5">
    <source>
        <dbReference type="SAM" id="MobiDB-lite"/>
    </source>
</evidence>
<dbReference type="InterPro" id="IPR011992">
    <property type="entry name" value="EF-hand-dom_pair"/>
</dbReference>
<dbReference type="SUPFAM" id="SSF51695">
    <property type="entry name" value="PLC-like phosphodiesterases"/>
    <property type="match status" value="1"/>
</dbReference>
<dbReference type="Pfam" id="PF16457">
    <property type="entry name" value="PH_12"/>
    <property type="match status" value="1"/>
</dbReference>
<dbReference type="SUPFAM" id="SSF49562">
    <property type="entry name" value="C2 domain (Calcium/lipid-binding domain, CaLB)"/>
    <property type="match status" value="1"/>
</dbReference>
<accession>A0A6L2PPK2</accession>
<dbReference type="GO" id="GO:0007214">
    <property type="term" value="P:gamma-aminobutyric acid signaling pathway"/>
    <property type="evidence" value="ECO:0007669"/>
    <property type="project" value="TreeGrafter"/>
</dbReference>
<dbReference type="InterPro" id="IPR001711">
    <property type="entry name" value="PLipase_C_Pinositol-sp_Y"/>
</dbReference>
<dbReference type="Gene3D" id="3.20.20.190">
    <property type="entry name" value="Phosphatidylinositol (PI) phosphodiesterase"/>
    <property type="match status" value="1"/>
</dbReference>
<dbReference type="SMART" id="SM00149">
    <property type="entry name" value="PLCYc"/>
    <property type="match status" value="1"/>
</dbReference>
<dbReference type="Proteomes" id="UP000502823">
    <property type="component" value="Unassembled WGS sequence"/>
</dbReference>
<dbReference type="PANTHER" id="PTHR10336:SF196">
    <property type="entry name" value="PHOSPHOINOSITIDE PHOSPHOLIPASE C"/>
    <property type="match status" value="1"/>
</dbReference>
<keyword evidence="2" id="KW-0963">Cytoplasm</keyword>
<feature type="domain" description="C2" evidence="6">
    <location>
        <begin position="631"/>
        <end position="760"/>
    </location>
</feature>
<evidence type="ECO:0000256" key="2">
    <source>
        <dbReference type="ARBA" id="ARBA00022490"/>
    </source>
</evidence>
<evidence type="ECO:0000256" key="1">
    <source>
        <dbReference type="ARBA" id="ARBA00004496"/>
    </source>
</evidence>
<gene>
    <name evidence="8" type="ORF">Cfor_03528</name>
</gene>
<comment type="subcellular location">
    <subcellularLocation>
        <location evidence="1">Cytoplasm</location>
    </subcellularLocation>
</comment>
<dbReference type="GO" id="GO:0005737">
    <property type="term" value="C:cytoplasm"/>
    <property type="evidence" value="ECO:0007669"/>
    <property type="project" value="UniProtKB-SubCell"/>
</dbReference>
<dbReference type="OrthoDB" id="269822at2759"/>
<dbReference type="GO" id="GO:0051209">
    <property type="term" value="P:release of sequestered calcium ion into cytosol"/>
    <property type="evidence" value="ECO:0007669"/>
    <property type="project" value="TreeGrafter"/>
</dbReference>
<dbReference type="CDD" id="cd16206">
    <property type="entry name" value="EFh_PRIP"/>
    <property type="match status" value="1"/>
</dbReference>
<dbReference type="SMART" id="SM00239">
    <property type="entry name" value="C2"/>
    <property type="match status" value="1"/>
</dbReference>
<dbReference type="SMART" id="SM00148">
    <property type="entry name" value="PLCXc"/>
    <property type="match status" value="1"/>
</dbReference>
<dbReference type="InterPro" id="IPR000909">
    <property type="entry name" value="PLipase_C_PInositol-sp_X_dom"/>
</dbReference>
<keyword evidence="3" id="KW-0807">Transducer</keyword>
<evidence type="ECO:0000259" key="6">
    <source>
        <dbReference type="PROSITE" id="PS50004"/>
    </source>
</evidence>
<dbReference type="InParanoid" id="A0A6L2PPK2"/>
<comment type="catalytic activity">
    <reaction evidence="4">
        <text>a 1,2-diacyl-sn-glycero-3-phospho-(1D-myo-inositol-4,5-bisphosphate) + H2O = 1D-myo-inositol 1,4,5-trisphosphate + a 1,2-diacyl-sn-glycerol + H(+)</text>
        <dbReference type="Rhea" id="RHEA:33179"/>
        <dbReference type="ChEBI" id="CHEBI:15377"/>
        <dbReference type="ChEBI" id="CHEBI:15378"/>
        <dbReference type="ChEBI" id="CHEBI:17815"/>
        <dbReference type="ChEBI" id="CHEBI:58456"/>
        <dbReference type="ChEBI" id="CHEBI:203600"/>
        <dbReference type="EC" id="3.1.4.11"/>
    </reaction>
</comment>
<dbReference type="GO" id="GO:0046488">
    <property type="term" value="P:phosphatidylinositol metabolic process"/>
    <property type="evidence" value="ECO:0007669"/>
    <property type="project" value="TreeGrafter"/>
</dbReference>
<dbReference type="CDD" id="cd00275">
    <property type="entry name" value="C2_PLC_like"/>
    <property type="match status" value="1"/>
</dbReference>
<dbReference type="Gene3D" id="2.30.29.30">
    <property type="entry name" value="Pleckstrin-homology domain (PH domain)/Phosphotyrosine-binding domain (PTB)"/>
    <property type="match status" value="1"/>
</dbReference>
<proteinExistence type="predicted"/>
<dbReference type="GO" id="GO:0032228">
    <property type="term" value="P:regulation of synaptic transmission, GABAergic"/>
    <property type="evidence" value="ECO:0007669"/>
    <property type="project" value="TreeGrafter"/>
</dbReference>
<evidence type="ECO:0000313" key="9">
    <source>
        <dbReference type="Proteomes" id="UP000502823"/>
    </source>
</evidence>
<dbReference type="Pfam" id="PF09279">
    <property type="entry name" value="EF-hand_like"/>
    <property type="match status" value="1"/>
</dbReference>
<protein>
    <recommendedName>
        <fullName evidence="4">Phosphoinositide phospholipase C</fullName>
        <ecNumber evidence="4">3.1.4.11</ecNumber>
    </recommendedName>
</protein>
<dbReference type="InterPro" id="IPR017946">
    <property type="entry name" value="PLC-like_Pdiesterase_TIM-brl"/>
</dbReference>
<dbReference type="GO" id="GO:0048015">
    <property type="term" value="P:phosphatidylinositol-mediated signaling"/>
    <property type="evidence" value="ECO:0007669"/>
    <property type="project" value="TreeGrafter"/>
</dbReference>
<dbReference type="Gene3D" id="1.10.238.10">
    <property type="entry name" value="EF-hand"/>
    <property type="match status" value="1"/>
</dbReference>
<dbReference type="Gene3D" id="2.60.40.150">
    <property type="entry name" value="C2 domain"/>
    <property type="match status" value="1"/>
</dbReference>
<organism evidence="8 9">
    <name type="scientific">Coptotermes formosanus</name>
    <name type="common">Formosan subterranean termite</name>
    <dbReference type="NCBI Taxonomy" id="36987"/>
    <lineage>
        <taxon>Eukaryota</taxon>
        <taxon>Metazoa</taxon>
        <taxon>Ecdysozoa</taxon>
        <taxon>Arthropoda</taxon>
        <taxon>Hexapoda</taxon>
        <taxon>Insecta</taxon>
        <taxon>Pterygota</taxon>
        <taxon>Neoptera</taxon>
        <taxon>Polyneoptera</taxon>
        <taxon>Dictyoptera</taxon>
        <taxon>Blattodea</taxon>
        <taxon>Blattoidea</taxon>
        <taxon>Termitoidae</taxon>
        <taxon>Rhinotermitidae</taxon>
        <taxon>Coptotermes</taxon>
    </lineage>
</organism>
<keyword evidence="4" id="KW-0443">Lipid metabolism</keyword>
<dbReference type="InterPro" id="IPR011993">
    <property type="entry name" value="PH-like_dom_sf"/>
</dbReference>
<dbReference type="Pfam" id="PF00387">
    <property type="entry name" value="PI-PLC-Y"/>
    <property type="match status" value="1"/>
</dbReference>
<dbReference type="PROSITE" id="PS50004">
    <property type="entry name" value="C2"/>
    <property type="match status" value="1"/>
</dbReference>
<dbReference type="Pfam" id="PF00388">
    <property type="entry name" value="PI-PLC-X"/>
    <property type="match status" value="1"/>
</dbReference>
<dbReference type="InterPro" id="IPR000008">
    <property type="entry name" value="C2_dom"/>
</dbReference>
<dbReference type="FunFam" id="3.20.20.190:FF:000001">
    <property type="entry name" value="Phosphoinositide phospholipase C"/>
    <property type="match status" value="1"/>
</dbReference>
<dbReference type="EMBL" id="BLKM01000431">
    <property type="protein sequence ID" value="GFG33460.1"/>
    <property type="molecule type" value="Genomic_DNA"/>
</dbReference>
<evidence type="ECO:0000313" key="8">
    <source>
        <dbReference type="EMBL" id="GFG33460.1"/>
    </source>
</evidence>
<feature type="compositionally biased region" description="Polar residues" evidence="5">
    <location>
        <begin position="1045"/>
        <end position="1056"/>
    </location>
</feature>
<dbReference type="AlphaFoldDB" id="A0A6L2PPK2"/>
<keyword evidence="9" id="KW-1185">Reference proteome</keyword>
<dbReference type="PRINTS" id="PR00390">
    <property type="entry name" value="PHPHLIPASEC"/>
</dbReference>
<dbReference type="Pfam" id="PF00168">
    <property type="entry name" value="C2"/>
    <property type="match status" value="1"/>
</dbReference>
<dbReference type="EC" id="3.1.4.11" evidence="4"/>
<sequence length="1082" mass="122604">MHRDCKGSTHTYSLLIQDPDFGETTMVTPLKTAALYYKTQVLFEHIKQTGLCFTRFWIIIDFSDQRNAPVSNEKHSRSATDRFVTAINYQSQYLPIDSIKEIRVGKNTEVLRTRDLSSGHTEDCAFSILYGDDFESLDLVASTAEEANIWVTGLNALVGAHKSPDGLEEKEALRERWLQEMFEQAARDESGCMDEKTAISLIQKLSCSGEDTTVRIKQKLAEFDQMKNDGRRGTIDSKEFIDMFKEVATRPEVYFLLIRIANKDYLSVEDLQLFLEGEQGMSDLTQEKCMEIISRYEPTTEARENGQLLIDGFTKYLLSEECDIFEPLHKEVCQNMKHPLTHYFISSSHNTYLLEDQLKGPSSVEGYIRALGNGCRCIKVDCVDGPEEPLVYHNNTLTSKISFRDCIEVIKEFAFIYSQYPLVLHLENHCNVEQQHTVARILKSTLQELLYIHREGSSRDVSQMSPHDLRGKILLMGKKLPLDWKEDKGEVTDEDEGAETSKKKEKPKQVPLCKELSDLVSLARCRFISFLTSKEIQTPTEMCSLSESAASKLVHSHAEEFTEHNKTFLTRIFPNGSRVDSSNYNPQDFWNCGCQFVALNFQTPGQMMDLYDAKFRQNGGCGYVLKPSVMREQISFFSANSRELIPGLPPQFLHLKIISGQHLPRPRGSTAKGNVIDPYVVIQLHGIPADCTERKTKTVSNEGNCPIYEESFEFQVMLPELLLLRFVVLDDDYIGDDFIGQYTIPFECLQTGYRHIRLLSNTGEPLENSTLFVHVAITNKKGGGKFMKKKSKSNKVHSELRMVGIRQVDDIIRGMSQTLESALKVRQDADAAMEDLRTECGLGDTANMKQCLRVLLQRLSASPQVNSMAIRNEHGLPMLKVDAPNMPPHLHRAIVTFERAIIEMRYMVDNGDRLVESINAHLTTLLEMYEELPSMAGIKGKKYNRILDNFTWNVRMLRGQVDLLESCRKECRQGLAQVQSTAPTVDNYNSKDRSPSIMRNQRKLNLLCKRQSIDTGAVAGATQTGPTRSPTSPIQVDIKPKSILKKSNSNVEQGSIVQGKPLAPTNNARSNSWVSETMPREN</sequence>
<feature type="domain" description="PI-PLC Y-box" evidence="7">
    <location>
        <begin position="526"/>
        <end position="631"/>
    </location>
</feature>
<dbReference type="SUPFAM" id="SSF50729">
    <property type="entry name" value="PH domain-like"/>
    <property type="match status" value="1"/>
</dbReference>
<evidence type="ECO:0000256" key="4">
    <source>
        <dbReference type="RuleBase" id="RU361133"/>
    </source>
</evidence>
<keyword evidence="4" id="KW-0442">Lipid degradation</keyword>
<dbReference type="PROSITE" id="PS50008">
    <property type="entry name" value="PIPLC_Y_DOMAIN"/>
    <property type="match status" value="1"/>
</dbReference>
<dbReference type="PROSITE" id="PS50007">
    <property type="entry name" value="PIPLC_X_DOMAIN"/>
    <property type="match status" value="1"/>
</dbReference>
<dbReference type="GO" id="GO:0004435">
    <property type="term" value="F:phosphatidylinositol-4,5-bisphosphate phospholipase C activity"/>
    <property type="evidence" value="ECO:0007669"/>
    <property type="project" value="UniProtKB-EC"/>
</dbReference>
<feature type="region of interest" description="Disordered" evidence="5">
    <location>
        <begin position="486"/>
        <end position="506"/>
    </location>
</feature>
<reference evidence="9" key="1">
    <citation type="submission" date="2020-01" db="EMBL/GenBank/DDBJ databases">
        <title>Draft genome sequence of the Termite Coptotermes fromosanus.</title>
        <authorList>
            <person name="Itakura S."/>
            <person name="Yosikawa Y."/>
            <person name="Umezawa K."/>
        </authorList>
    </citation>
    <scope>NUCLEOTIDE SEQUENCE [LARGE SCALE GENOMIC DNA]</scope>
</reference>
<name>A0A6L2PPK2_COPFO</name>
<dbReference type="InterPro" id="IPR001192">
    <property type="entry name" value="PI-PLC_fam"/>
</dbReference>
<dbReference type="InterPro" id="IPR001849">
    <property type="entry name" value="PH_domain"/>
</dbReference>
<keyword evidence="4" id="KW-0378">Hydrolase</keyword>
<dbReference type="FunFam" id="1.10.238.10:FF:000005">
    <property type="entry name" value="Phosphoinositide phospholipase C"/>
    <property type="match status" value="1"/>
</dbReference>
<dbReference type="PANTHER" id="PTHR10336">
    <property type="entry name" value="PHOSPHOINOSITIDE-SPECIFIC PHOSPHOLIPASE C FAMILY PROTEIN"/>
    <property type="match status" value="1"/>
</dbReference>
<feature type="compositionally biased region" description="Polar residues" evidence="5">
    <location>
        <begin position="1021"/>
        <end position="1034"/>
    </location>
</feature>
<feature type="region of interest" description="Disordered" evidence="5">
    <location>
        <begin position="1017"/>
        <end position="1082"/>
    </location>
</feature>
<evidence type="ECO:0000256" key="3">
    <source>
        <dbReference type="ARBA" id="ARBA00023224"/>
    </source>
</evidence>
<dbReference type="InterPro" id="IPR015359">
    <property type="entry name" value="PLC_EF-hand-like"/>
</dbReference>
<comment type="caution">
    <text evidence="8">The sequence shown here is derived from an EMBL/GenBank/DDBJ whole genome shotgun (WGS) entry which is preliminary data.</text>
</comment>
<feature type="compositionally biased region" description="Polar residues" evidence="5">
    <location>
        <begin position="1064"/>
        <end position="1075"/>
    </location>
</feature>
<dbReference type="SUPFAM" id="SSF47473">
    <property type="entry name" value="EF-hand"/>
    <property type="match status" value="1"/>
</dbReference>
<dbReference type="FunFam" id="2.30.29.30:FF:000025">
    <property type="entry name" value="Phosphoinositide phospholipase C"/>
    <property type="match status" value="1"/>
</dbReference>